<evidence type="ECO:0000313" key="2">
    <source>
        <dbReference type="Proteomes" id="UP000800094"/>
    </source>
</evidence>
<dbReference type="AlphaFoldDB" id="A0A6A6IBM9"/>
<name>A0A6A6IBM9_9PLEO</name>
<organism evidence="1 2">
    <name type="scientific">Trematosphaeria pertusa</name>
    <dbReference type="NCBI Taxonomy" id="390896"/>
    <lineage>
        <taxon>Eukaryota</taxon>
        <taxon>Fungi</taxon>
        <taxon>Dikarya</taxon>
        <taxon>Ascomycota</taxon>
        <taxon>Pezizomycotina</taxon>
        <taxon>Dothideomycetes</taxon>
        <taxon>Pleosporomycetidae</taxon>
        <taxon>Pleosporales</taxon>
        <taxon>Massarineae</taxon>
        <taxon>Trematosphaeriaceae</taxon>
        <taxon>Trematosphaeria</taxon>
    </lineage>
</organism>
<dbReference type="GeneID" id="54575393"/>
<evidence type="ECO:0000313" key="1">
    <source>
        <dbReference type="EMBL" id="KAF2247816.1"/>
    </source>
</evidence>
<gene>
    <name evidence="1" type="ORF">BU26DRAFT_321283</name>
</gene>
<dbReference type="EMBL" id="ML987196">
    <property type="protein sequence ID" value="KAF2247816.1"/>
    <property type="molecule type" value="Genomic_DNA"/>
</dbReference>
<reference evidence="1" key="1">
    <citation type="journal article" date="2020" name="Stud. Mycol.">
        <title>101 Dothideomycetes genomes: a test case for predicting lifestyles and emergence of pathogens.</title>
        <authorList>
            <person name="Haridas S."/>
            <person name="Albert R."/>
            <person name="Binder M."/>
            <person name="Bloem J."/>
            <person name="Labutti K."/>
            <person name="Salamov A."/>
            <person name="Andreopoulos B."/>
            <person name="Baker S."/>
            <person name="Barry K."/>
            <person name="Bills G."/>
            <person name="Bluhm B."/>
            <person name="Cannon C."/>
            <person name="Castanera R."/>
            <person name="Culley D."/>
            <person name="Daum C."/>
            <person name="Ezra D."/>
            <person name="Gonzalez J."/>
            <person name="Henrissat B."/>
            <person name="Kuo A."/>
            <person name="Liang C."/>
            <person name="Lipzen A."/>
            <person name="Lutzoni F."/>
            <person name="Magnuson J."/>
            <person name="Mondo S."/>
            <person name="Nolan M."/>
            <person name="Ohm R."/>
            <person name="Pangilinan J."/>
            <person name="Park H.-J."/>
            <person name="Ramirez L."/>
            <person name="Alfaro M."/>
            <person name="Sun H."/>
            <person name="Tritt A."/>
            <person name="Yoshinaga Y."/>
            <person name="Zwiers L.-H."/>
            <person name="Turgeon B."/>
            <person name="Goodwin S."/>
            <person name="Spatafora J."/>
            <person name="Crous P."/>
            <person name="Grigoriev I."/>
        </authorList>
    </citation>
    <scope>NUCLEOTIDE SEQUENCE</scope>
    <source>
        <strain evidence="1">CBS 122368</strain>
    </source>
</reference>
<dbReference type="RefSeq" id="XP_033682820.1">
    <property type="nucleotide sequence ID" value="XM_033822063.1"/>
</dbReference>
<sequence length="177" mass="19492">MALSSKGKAAASCPLEMRATKKKSNTIHDCTRHGCRDSSHAKRKREPRQNAMLMEEDHIHVKSAAGRNFPHLPDVRVSRRKRPTPTFASAWDQMLPRAAQSSRFVRIFASCSPDGPQIMESRIGRPCCRLAAEPGSLSLSLPPTVLLCAGTSARVDAEFSPVRYASHMNRSRSGVVL</sequence>
<proteinExistence type="predicted"/>
<keyword evidence="2" id="KW-1185">Reference proteome</keyword>
<dbReference type="Proteomes" id="UP000800094">
    <property type="component" value="Unassembled WGS sequence"/>
</dbReference>
<protein>
    <submittedName>
        <fullName evidence="1">Uncharacterized protein</fullName>
    </submittedName>
</protein>
<accession>A0A6A6IBM9</accession>